<gene>
    <name evidence="1" type="ORF">HDC06893</name>
</gene>
<evidence type="ECO:0000313" key="1">
    <source>
        <dbReference type="EMBL" id="DAA02565.1"/>
    </source>
</evidence>
<reference evidence="1" key="1">
    <citation type="journal article" date="2003" name="Genome Biol.">
        <title>An integrated gene annotation and transcriptional profiling approach towards the full gene content of the Drosophila genome.</title>
        <authorList>
            <person name="Hild M."/>
            <person name="Beckmann B."/>
            <person name="Haas S.A."/>
            <person name="Koch B."/>
            <person name="Solovyev V."/>
            <person name="Busold C."/>
            <person name="Fellenberg K."/>
            <person name="Boutros M."/>
            <person name="Vingron M."/>
            <person name="Sauer F."/>
            <person name="Hoheisel J.D."/>
            <person name="Paro R."/>
        </authorList>
    </citation>
    <scope>NUCLEOTIDE SEQUENCE</scope>
</reference>
<sequence>MAVTTGISTNRWRGLVKCYDVWVQGAEPTNYHVCLCFLISMRRGKCNMWLCGCPGIQTRKWWIRGHTVSAIQPDISLIKLRLSSVDVLLPGAPSISSCHLLAATSGQWSSDEANPLGTIYIPSSSFTIIDFVWVHR</sequence>
<protein>
    <submittedName>
        <fullName evidence="1">HDC06893</fullName>
    </submittedName>
</protein>
<proteinExistence type="predicted"/>
<name>Q6IG99_DROME</name>
<accession>Q6IG99</accession>
<dbReference type="AlphaFoldDB" id="Q6IG99"/>
<organism evidence="1">
    <name type="scientific">Drosophila melanogaster</name>
    <name type="common">Fruit fly</name>
    <dbReference type="NCBI Taxonomy" id="7227"/>
    <lineage>
        <taxon>Eukaryota</taxon>
        <taxon>Metazoa</taxon>
        <taxon>Ecdysozoa</taxon>
        <taxon>Arthropoda</taxon>
        <taxon>Hexapoda</taxon>
        <taxon>Insecta</taxon>
        <taxon>Pterygota</taxon>
        <taxon>Neoptera</taxon>
        <taxon>Endopterygota</taxon>
        <taxon>Diptera</taxon>
        <taxon>Brachycera</taxon>
        <taxon>Muscomorpha</taxon>
        <taxon>Ephydroidea</taxon>
        <taxon>Drosophilidae</taxon>
        <taxon>Drosophila</taxon>
        <taxon>Sophophora</taxon>
    </lineage>
</organism>
<dbReference type="EMBL" id="BK003867">
    <property type="protein sequence ID" value="DAA02565.1"/>
    <property type="molecule type" value="Genomic_DNA"/>
</dbReference>